<dbReference type="PANTHER" id="PTHR11806">
    <property type="entry name" value="GLUCOSE INHIBITED DIVISION PROTEIN A"/>
    <property type="match status" value="1"/>
</dbReference>
<dbReference type="NCBIfam" id="TIGR00136">
    <property type="entry name" value="mnmG_gidA"/>
    <property type="match status" value="1"/>
</dbReference>
<sequence>MKFSANSVWENKDQYDVAVIGAGHAGCEAALACARLGFRTIVFTVSVDSIALMPCNPNIGGTSKGHLVREVDALGGEMGKVIDRTFIQSKMLNKSKGPAVHSLRAQADKAFYSRTMRQVLESQENLEIKQAEVVNILTEDVDGRKKVTGVQTYSGAVFRCQAVVLCTGTYLKARCIYGDVSTNTGPNGLQAANYLTECLKDLGVKMNRFKTGTPARIDRNTVDFSKMEEQKGDERIVPFSFTTDPESIQKDQVSCWLTYTNERTHEIIRKNLDRSPLFSGMIEGTGPRYCPSIEDKVVKFADKSRHQVFIEPEGLETNEMYIGGMSSSLPEDVQYEMYRSVPGLEHVKIVRNAYAIEYDCIDARQLRPTLEFRNIDGLFSGGQFNGSSGYEEAAAQGLLAGINAARKLQGKEGVILDRSEAYIGVLVDDLVTKESHEPYRMMTSRAEYRLLLRQDNADQRLTAKGYEIGLIDQERYERLLKKEKLIETEMERLKKTYVGTTEEVQKLLEENGSTPLTSGSNLAELVRRPELSYEILSPLDHNRPEFPNDLREEVQEQVNINIKYEGYISRQKKQVEQFKKMESKKIPENIDYDQVKSLRIEAVQKLKEYQPVSVGQASRISGVSPADISVLLVYMEQLKSNR</sequence>
<keyword evidence="14" id="KW-1185">Reference proteome</keyword>
<dbReference type="SUPFAM" id="SSF51905">
    <property type="entry name" value="FAD/NAD(P)-binding domain"/>
    <property type="match status" value="1"/>
</dbReference>
<dbReference type="InterPro" id="IPR026904">
    <property type="entry name" value="MnmG_C"/>
</dbReference>
<keyword evidence="6 10" id="KW-0274">FAD</keyword>
<keyword evidence="10" id="KW-0963">Cytoplasm</keyword>
<dbReference type="PANTHER" id="PTHR11806:SF0">
    <property type="entry name" value="PROTEIN MTO1 HOMOLOG, MITOCHONDRIAL"/>
    <property type="match status" value="1"/>
</dbReference>
<dbReference type="Gene3D" id="1.10.10.1800">
    <property type="entry name" value="tRNA uridine 5-carboxymethylaminomethyl modification enzyme MnmG/GidA"/>
    <property type="match status" value="1"/>
</dbReference>
<keyword evidence="4 10" id="KW-0285">Flavoprotein</keyword>
<dbReference type="Pfam" id="PF21680">
    <property type="entry name" value="GIDA_C_1st"/>
    <property type="match status" value="1"/>
</dbReference>
<dbReference type="InterPro" id="IPR020595">
    <property type="entry name" value="MnmG-rel_CS"/>
</dbReference>
<dbReference type="InterPro" id="IPR044920">
    <property type="entry name" value="MnmG_C_subdom_sf"/>
</dbReference>
<feature type="binding site" evidence="10">
    <location>
        <begin position="21"/>
        <end position="26"/>
    </location>
    <ligand>
        <name>FAD</name>
        <dbReference type="ChEBI" id="CHEBI:57692"/>
    </ligand>
</feature>
<comment type="caution">
    <text evidence="10">Lacks conserved residue(s) required for the propagation of feature annotation.</text>
</comment>
<dbReference type="Pfam" id="PF01134">
    <property type="entry name" value="GIDA"/>
    <property type="match status" value="1"/>
</dbReference>
<keyword evidence="7 10" id="KW-0520">NAD</keyword>
<dbReference type="EMBL" id="JADCKL010000014">
    <property type="protein sequence ID" value="MBE5064152.1"/>
    <property type="molecule type" value="Genomic_DNA"/>
</dbReference>
<feature type="binding site" evidence="10">
    <location>
        <begin position="286"/>
        <end position="300"/>
    </location>
    <ligand>
        <name>NAD(+)</name>
        <dbReference type="ChEBI" id="CHEBI:57540"/>
    </ligand>
</feature>
<evidence type="ECO:0000256" key="6">
    <source>
        <dbReference type="ARBA" id="ARBA00022827"/>
    </source>
</evidence>
<evidence type="ECO:0000256" key="4">
    <source>
        <dbReference type="ARBA" id="ARBA00022630"/>
    </source>
</evidence>
<evidence type="ECO:0000256" key="3">
    <source>
        <dbReference type="ARBA" id="ARBA00020461"/>
    </source>
</evidence>
<dbReference type="Gene3D" id="1.10.150.570">
    <property type="entry name" value="GidA associated domain, C-terminal subdomain"/>
    <property type="match status" value="1"/>
</dbReference>
<keyword evidence="11" id="KW-0175">Coiled coil</keyword>
<dbReference type="SMART" id="SM01228">
    <property type="entry name" value="GIDA_assoc_3"/>
    <property type="match status" value="1"/>
</dbReference>
<evidence type="ECO:0000256" key="9">
    <source>
        <dbReference type="ARBA" id="ARBA00031800"/>
    </source>
</evidence>
<dbReference type="PROSITE" id="PS01280">
    <property type="entry name" value="GIDA_1"/>
    <property type="match status" value="1"/>
</dbReference>
<feature type="coiled-coil region" evidence="11">
    <location>
        <begin position="476"/>
        <end position="510"/>
    </location>
</feature>
<dbReference type="InterPro" id="IPR047001">
    <property type="entry name" value="MnmG_C_subdom"/>
</dbReference>
<evidence type="ECO:0000256" key="7">
    <source>
        <dbReference type="ARBA" id="ARBA00023027"/>
    </source>
</evidence>
<comment type="similarity">
    <text evidence="2 10">Belongs to the MnmG family.</text>
</comment>
<proteinExistence type="inferred from homology"/>
<comment type="subunit">
    <text evidence="8 10">Homodimer. Heterotetramer of two MnmE and two MnmG subunits.</text>
</comment>
<dbReference type="InterPro" id="IPR049312">
    <property type="entry name" value="GIDA_C_N"/>
</dbReference>
<dbReference type="PRINTS" id="PR00411">
    <property type="entry name" value="PNDRDTASEI"/>
</dbReference>
<comment type="cofactor">
    <cofactor evidence="1 10">
        <name>FAD</name>
        <dbReference type="ChEBI" id="CHEBI:57692"/>
    </cofactor>
</comment>
<organism evidence="13 14">
    <name type="scientific">Claveliimonas monacensis</name>
    <dbReference type="NCBI Taxonomy" id="2779351"/>
    <lineage>
        <taxon>Bacteria</taxon>
        <taxon>Bacillati</taxon>
        <taxon>Bacillota</taxon>
        <taxon>Clostridia</taxon>
        <taxon>Lachnospirales</taxon>
        <taxon>Lachnospiraceae</taxon>
        <taxon>Claveliimonas</taxon>
    </lineage>
</organism>
<comment type="function">
    <text evidence="10">NAD-binding protein involved in the addition of a carboxymethylaminomethyl (cmnm) group at the wobble position (U34) of certain tRNAs, forming tRNA-cmnm(5)s(2)U34.</text>
</comment>
<comment type="subcellular location">
    <subcellularLocation>
        <location evidence="10">Cytoplasm</location>
    </subcellularLocation>
</comment>
<dbReference type="RefSeq" id="WP_226395527.1">
    <property type="nucleotide sequence ID" value="NZ_JADCKL010000014.1"/>
</dbReference>
<dbReference type="InterPro" id="IPR004416">
    <property type="entry name" value="MnmG"/>
</dbReference>
<dbReference type="Proteomes" id="UP000758652">
    <property type="component" value="Unassembled WGS sequence"/>
</dbReference>
<keyword evidence="5 10" id="KW-0819">tRNA processing</keyword>
<dbReference type="Gene3D" id="3.50.50.60">
    <property type="entry name" value="FAD/NAD(P)-binding domain"/>
    <property type="match status" value="2"/>
</dbReference>
<comment type="caution">
    <text evidence="13">The sequence shown here is derived from an EMBL/GenBank/DDBJ whole genome shotgun (WGS) entry which is preliminary data.</text>
</comment>
<name>A0ABR9RME6_9FIRM</name>
<gene>
    <name evidence="10 13" type="primary">mnmG</name>
    <name evidence="10" type="synonym">gidA</name>
    <name evidence="13" type="ORF">INF30_12895</name>
</gene>
<evidence type="ECO:0000256" key="5">
    <source>
        <dbReference type="ARBA" id="ARBA00022694"/>
    </source>
</evidence>
<evidence type="ECO:0000256" key="10">
    <source>
        <dbReference type="HAMAP-Rule" id="MF_00129"/>
    </source>
</evidence>
<dbReference type="InterPro" id="IPR036188">
    <property type="entry name" value="FAD/NAD-bd_sf"/>
</dbReference>
<evidence type="ECO:0000313" key="13">
    <source>
        <dbReference type="EMBL" id="MBE5064152.1"/>
    </source>
</evidence>
<evidence type="ECO:0000256" key="11">
    <source>
        <dbReference type="SAM" id="Coils"/>
    </source>
</evidence>
<dbReference type="Pfam" id="PF13932">
    <property type="entry name" value="SAM_GIDA_C"/>
    <property type="match status" value="1"/>
</dbReference>
<evidence type="ECO:0000313" key="14">
    <source>
        <dbReference type="Proteomes" id="UP000758652"/>
    </source>
</evidence>
<evidence type="ECO:0000259" key="12">
    <source>
        <dbReference type="SMART" id="SM01228"/>
    </source>
</evidence>
<reference evidence="13 14" key="1">
    <citation type="submission" date="2020-10" db="EMBL/GenBank/DDBJ databases">
        <title>ChiBAC.</title>
        <authorList>
            <person name="Zenner C."/>
            <person name="Hitch T.C.A."/>
            <person name="Clavel T."/>
        </authorList>
    </citation>
    <scope>NUCLEOTIDE SEQUENCE [LARGE SCALE GENOMIC DNA]</scope>
    <source>
        <strain evidence="13 14">DSM 108991</strain>
    </source>
</reference>
<dbReference type="InterPro" id="IPR002218">
    <property type="entry name" value="MnmG-rel"/>
</dbReference>
<evidence type="ECO:0000256" key="2">
    <source>
        <dbReference type="ARBA" id="ARBA00007653"/>
    </source>
</evidence>
<evidence type="ECO:0000256" key="8">
    <source>
        <dbReference type="ARBA" id="ARBA00025948"/>
    </source>
</evidence>
<dbReference type="InterPro" id="IPR040131">
    <property type="entry name" value="MnmG_N"/>
</dbReference>
<dbReference type="HAMAP" id="MF_00129">
    <property type="entry name" value="MnmG_GidA"/>
    <property type="match status" value="1"/>
</dbReference>
<protein>
    <recommendedName>
        <fullName evidence="3 10">tRNA uridine 5-carboxymethylaminomethyl modification enzyme MnmG</fullName>
    </recommendedName>
    <alternativeName>
        <fullName evidence="9 10">Glucose-inhibited division protein A</fullName>
    </alternativeName>
</protein>
<evidence type="ECO:0000256" key="1">
    <source>
        <dbReference type="ARBA" id="ARBA00001974"/>
    </source>
</evidence>
<feature type="domain" description="tRNA uridine 5-carboxymethylaminomethyl modification enzyme C-terminal subdomain" evidence="12">
    <location>
        <begin position="562"/>
        <end position="633"/>
    </location>
</feature>
<accession>A0ABR9RME6</accession>